<dbReference type="Pfam" id="PF21704">
    <property type="entry name" value="POLH-Rev1_HhH"/>
    <property type="match status" value="1"/>
</dbReference>
<dbReference type="Gene3D" id="1.10.150.20">
    <property type="entry name" value="5' to 3' exonuclease, C-terminal subdomain"/>
    <property type="match status" value="1"/>
</dbReference>
<organism evidence="17">
    <name type="scientific">Physcomitrium patens</name>
    <name type="common">Spreading-leaved earth moss</name>
    <name type="synonym">Physcomitrella patens</name>
    <dbReference type="NCBI Taxonomy" id="3218"/>
    <lineage>
        <taxon>Eukaryota</taxon>
        <taxon>Viridiplantae</taxon>
        <taxon>Streptophyta</taxon>
        <taxon>Embryophyta</taxon>
        <taxon>Bryophyta</taxon>
        <taxon>Bryophytina</taxon>
        <taxon>Bryopsida</taxon>
        <taxon>Funariidae</taxon>
        <taxon>Funariales</taxon>
        <taxon>Funariaceae</taxon>
        <taxon>Physcomitrium</taxon>
    </lineage>
</organism>
<dbReference type="EnsemblPlants" id="Pp3c14_23660V3.1">
    <property type="protein sequence ID" value="Pp3c14_23660V3.1"/>
    <property type="gene ID" value="Pp3c14_23660"/>
</dbReference>
<dbReference type="EMBL" id="ABEU02000014">
    <property type="protein sequence ID" value="PNR41546.1"/>
    <property type="molecule type" value="Genomic_DNA"/>
</dbReference>
<evidence type="ECO:0000256" key="12">
    <source>
        <dbReference type="ARBA" id="ARBA00023242"/>
    </source>
</evidence>
<dbReference type="GO" id="GO:0005634">
    <property type="term" value="C:nucleus"/>
    <property type="evidence" value="ECO:0000318"/>
    <property type="project" value="GO_Central"/>
</dbReference>
<evidence type="ECO:0000256" key="11">
    <source>
        <dbReference type="ARBA" id="ARBA00023204"/>
    </source>
</evidence>
<evidence type="ECO:0000313" key="19">
    <source>
        <dbReference type="Proteomes" id="UP000006727"/>
    </source>
</evidence>
<evidence type="ECO:0000256" key="5">
    <source>
        <dbReference type="ARBA" id="ARBA00012417"/>
    </source>
</evidence>
<dbReference type="OrthoDB" id="5723at2759"/>
<feature type="region of interest" description="Disordered" evidence="15">
    <location>
        <begin position="497"/>
        <end position="527"/>
    </location>
</feature>
<comment type="subcellular location">
    <subcellularLocation>
        <location evidence="3">Nucleus</location>
    </subcellularLocation>
</comment>
<dbReference type="GO" id="GO:0009314">
    <property type="term" value="P:response to radiation"/>
    <property type="evidence" value="ECO:0000318"/>
    <property type="project" value="GO_Central"/>
</dbReference>
<accession>A0A2K1JJV7</accession>
<dbReference type="SUPFAM" id="SSF100879">
    <property type="entry name" value="Lesion bypass DNA polymerase (Y-family), little finger domain"/>
    <property type="match status" value="1"/>
</dbReference>
<dbReference type="Gramene" id="Pp3c14_23660V3.1">
    <property type="protein sequence ID" value="Pp3c14_23660V3.1"/>
    <property type="gene ID" value="Pp3c14_23660"/>
</dbReference>
<reference evidence="17 19" key="2">
    <citation type="journal article" date="2018" name="Plant J.">
        <title>The Physcomitrella patens chromosome-scale assembly reveals moss genome structure and evolution.</title>
        <authorList>
            <person name="Lang D."/>
            <person name="Ullrich K.K."/>
            <person name="Murat F."/>
            <person name="Fuchs J."/>
            <person name="Jenkins J."/>
            <person name="Haas F.B."/>
            <person name="Piednoel M."/>
            <person name="Gundlach H."/>
            <person name="Van Bel M."/>
            <person name="Meyberg R."/>
            <person name="Vives C."/>
            <person name="Morata J."/>
            <person name="Symeonidi A."/>
            <person name="Hiss M."/>
            <person name="Muchero W."/>
            <person name="Kamisugi Y."/>
            <person name="Saleh O."/>
            <person name="Blanc G."/>
            <person name="Decker E.L."/>
            <person name="van Gessel N."/>
            <person name="Grimwood J."/>
            <person name="Hayes R.D."/>
            <person name="Graham S.W."/>
            <person name="Gunter L.E."/>
            <person name="McDaniel S.F."/>
            <person name="Hoernstein S.N.W."/>
            <person name="Larsson A."/>
            <person name="Li F.W."/>
            <person name="Perroud P.F."/>
            <person name="Phillips J."/>
            <person name="Ranjan P."/>
            <person name="Rokshar D.S."/>
            <person name="Rothfels C.J."/>
            <person name="Schneider L."/>
            <person name="Shu S."/>
            <person name="Stevenson D.W."/>
            <person name="Thummler F."/>
            <person name="Tillich M."/>
            <person name="Villarreal Aguilar J.C."/>
            <person name="Widiez T."/>
            <person name="Wong G.K."/>
            <person name="Wymore A."/>
            <person name="Zhang Y."/>
            <person name="Zimmer A.D."/>
            <person name="Quatrano R.S."/>
            <person name="Mayer K.F.X."/>
            <person name="Goodstein D."/>
            <person name="Casacuberta J.M."/>
            <person name="Vandepoele K."/>
            <person name="Reski R."/>
            <person name="Cuming A.C."/>
            <person name="Tuskan G.A."/>
            <person name="Maumus F."/>
            <person name="Salse J."/>
            <person name="Schmutz J."/>
            <person name="Rensing S.A."/>
        </authorList>
    </citation>
    <scope>NUCLEOTIDE SEQUENCE [LARGE SCALE GENOMIC DNA]</scope>
    <source>
        <strain evidence="18 19">cv. Gransden 2004</strain>
    </source>
</reference>
<keyword evidence="10" id="KW-0460">Magnesium</keyword>
<sequence>MDEDGHTSVVLHADLDCFYAAVEQVRLGIPTEQPLAVQQWDGLIAVNYAARAVGIVRHERVSEALRKCPDLHLVHVETIGGDKPGTPESLGPRGNAKASLERYRQASAKVFNIFRRYSKLCERASIDEAYLDVSEQVEEMLEKDMDWESELHRLLEPTGSETTSKGVPVMLIEGGSLAIYNAYDRRLLAGSIIADRMRASVRNELGYTISVGIASNKLLAKIASAKNKPDRQTLIPPRAVPGLMKALPLKKIKLLGGKLGEEMTKKWGCTTAGEAQQIPHAALVACFGDRLGTYAWKAVQGLKAEQVQVKDLVKSMLASKSFGAINELAGIRRWLSVLSHDLAIRMSRDFEMNQRQPKVFQLYYRSGKFKNSADHSRSAPMPRSVLQVLTSPAYSDTDGDAELSADAGGEAEVEVQGDLSELRDDPTADNVLDVGAQGGVSERTRALAKVLEDTSFRVVESIDDLFPCTRIAIAASGFQELPSQGTKSIHHFFTSSTGCSTAHQQNESMARQSTNISPSKKSTEKPKGILKYLGSNTALPTTPHNESELAPSIMGETPAKTTEDVSPSKRPVEKRKGTLKYMGSDCSLPTVAHDEQELRLSTSEASHLHADSNDDVTTLCNPHQDLVEGIDLETVDVEEQRHILEGIYRSRQSQSAGSSLQPTKKGRKQKQPDGSSKRAREQVSVSQPKQPGIGTYFRACDKA</sequence>
<dbReference type="Pfam" id="PF00817">
    <property type="entry name" value="IMS"/>
    <property type="match status" value="1"/>
</dbReference>
<dbReference type="GO" id="GO:0009411">
    <property type="term" value="P:response to UV"/>
    <property type="evidence" value="ECO:0007669"/>
    <property type="project" value="UniProtKB-ARBA"/>
</dbReference>
<evidence type="ECO:0000256" key="15">
    <source>
        <dbReference type="SAM" id="MobiDB-lite"/>
    </source>
</evidence>
<dbReference type="AlphaFoldDB" id="A0A2K1JJV7"/>
<evidence type="ECO:0000256" key="8">
    <source>
        <dbReference type="ARBA" id="ARBA00022723"/>
    </source>
</evidence>
<dbReference type="PROSITE" id="PS50173">
    <property type="entry name" value="UMUC"/>
    <property type="match status" value="1"/>
</dbReference>
<dbReference type="RefSeq" id="XP_024393662.1">
    <property type="nucleotide sequence ID" value="XM_024537894.2"/>
</dbReference>
<dbReference type="GO" id="GO:0006281">
    <property type="term" value="P:DNA repair"/>
    <property type="evidence" value="ECO:0007669"/>
    <property type="project" value="UniProtKB-KW"/>
</dbReference>
<dbReference type="Gramene" id="Pp3c14_23660V3.2">
    <property type="protein sequence ID" value="Pp3c14_23660V3.2"/>
    <property type="gene ID" value="Pp3c14_23660"/>
</dbReference>
<dbReference type="GO" id="GO:0005657">
    <property type="term" value="C:replication fork"/>
    <property type="evidence" value="ECO:0000318"/>
    <property type="project" value="GO_Central"/>
</dbReference>
<comment type="cofactor">
    <cofactor evidence="2">
        <name>Mg(2+)</name>
        <dbReference type="ChEBI" id="CHEBI:18420"/>
    </cofactor>
</comment>
<dbReference type="InterPro" id="IPR043128">
    <property type="entry name" value="Rev_trsase/Diguanyl_cyclase"/>
</dbReference>
<evidence type="ECO:0000256" key="2">
    <source>
        <dbReference type="ARBA" id="ARBA00001946"/>
    </source>
</evidence>
<dbReference type="SUPFAM" id="SSF56672">
    <property type="entry name" value="DNA/RNA polymerases"/>
    <property type="match status" value="1"/>
</dbReference>
<dbReference type="FunFam" id="3.40.1170.60:FF:000003">
    <property type="entry name" value="DNA polymerase eta"/>
    <property type="match status" value="1"/>
</dbReference>
<dbReference type="OMA" id="HQHADIC"/>
<dbReference type="Gene3D" id="3.40.1170.60">
    <property type="match status" value="1"/>
</dbReference>
<dbReference type="InterPro" id="IPR001126">
    <property type="entry name" value="UmuC"/>
</dbReference>
<evidence type="ECO:0000259" key="16">
    <source>
        <dbReference type="PROSITE" id="PS50173"/>
    </source>
</evidence>
<dbReference type="PANTHER" id="PTHR45873:SF5">
    <property type="entry name" value="UMUC DOMAIN-CONTAINING PROTEIN"/>
    <property type="match status" value="1"/>
</dbReference>
<comment type="catalytic activity">
    <reaction evidence="14">
        <text>DNA(n) + a 2'-deoxyribonucleoside 5'-triphosphate = DNA(n+1) + diphosphate</text>
        <dbReference type="Rhea" id="RHEA:22508"/>
        <dbReference type="Rhea" id="RHEA-COMP:17339"/>
        <dbReference type="Rhea" id="RHEA-COMP:17340"/>
        <dbReference type="ChEBI" id="CHEBI:33019"/>
        <dbReference type="ChEBI" id="CHEBI:61560"/>
        <dbReference type="ChEBI" id="CHEBI:173112"/>
        <dbReference type="EC" id="2.7.7.7"/>
    </reaction>
</comment>
<evidence type="ECO:0000256" key="13">
    <source>
        <dbReference type="ARBA" id="ARBA00044975"/>
    </source>
</evidence>
<reference evidence="18" key="3">
    <citation type="submission" date="2020-12" db="UniProtKB">
        <authorList>
            <consortium name="EnsemblPlants"/>
        </authorList>
    </citation>
    <scope>IDENTIFICATION</scope>
</reference>
<evidence type="ECO:0000256" key="10">
    <source>
        <dbReference type="ARBA" id="ARBA00022842"/>
    </source>
</evidence>
<evidence type="ECO:0000256" key="14">
    <source>
        <dbReference type="ARBA" id="ARBA00049244"/>
    </source>
</evidence>
<keyword evidence="9" id="KW-0227">DNA damage</keyword>
<keyword evidence="19" id="KW-1185">Reference proteome</keyword>
<dbReference type="GO" id="GO:0035861">
    <property type="term" value="C:site of double-strand break"/>
    <property type="evidence" value="ECO:0000318"/>
    <property type="project" value="GO_Central"/>
</dbReference>
<feature type="compositionally biased region" description="Polar residues" evidence="15">
    <location>
        <begin position="650"/>
        <end position="662"/>
    </location>
</feature>
<keyword evidence="6" id="KW-0808">Transferase</keyword>
<evidence type="ECO:0000313" key="18">
    <source>
        <dbReference type="EnsemblPlants" id="Pp3c14_23660V3.1"/>
    </source>
</evidence>
<dbReference type="Pfam" id="PF11799">
    <property type="entry name" value="IMS_C"/>
    <property type="match status" value="1"/>
</dbReference>
<dbReference type="PaxDb" id="3218-PP1S69_54V6.1"/>
<protein>
    <recommendedName>
        <fullName evidence="13">DNA polymerase eta</fullName>
        <ecNumber evidence="5">2.7.7.7</ecNumber>
    </recommendedName>
</protein>
<comment type="cofactor">
    <cofactor evidence="1">
        <name>Mn(2+)</name>
        <dbReference type="ChEBI" id="CHEBI:29035"/>
    </cofactor>
</comment>
<feature type="region of interest" description="Disordered" evidence="15">
    <location>
        <begin position="646"/>
        <end position="703"/>
    </location>
</feature>
<proteinExistence type="inferred from homology"/>
<evidence type="ECO:0000256" key="7">
    <source>
        <dbReference type="ARBA" id="ARBA00022695"/>
    </source>
</evidence>
<dbReference type="GO" id="GO:0003684">
    <property type="term" value="F:damaged DNA binding"/>
    <property type="evidence" value="ECO:0007669"/>
    <property type="project" value="InterPro"/>
</dbReference>
<dbReference type="InterPro" id="IPR017961">
    <property type="entry name" value="DNA_pol_Y-fam_little_finger"/>
</dbReference>
<feature type="compositionally biased region" description="Polar residues" evidence="15">
    <location>
        <begin position="497"/>
        <end position="520"/>
    </location>
</feature>
<keyword evidence="12" id="KW-0539">Nucleus</keyword>
<keyword evidence="8" id="KW-0479">Metal-binding</keyword>
<keyword evidence="11" id="KW-0234">DNA repair</keyword>
<dbReference type="EC" id="2.7.7.7" evidence="5"/>
<dbReference type="InterPro" id="IPR043502">
    <property type="entry name" value="DNA/RNA_pol_sf"/>
</dbReference>
<evidence type="ECO:0000256" key="4">
    <source>
        <dbReference type="ARBA" id="ARBA00010945"/>
    </source>
</evidence>
<evidence type="ECO:0000256" key="9">
    <source>
        <dbReference type="ARBA" id="ARBA00022763"/>
    </source>
</evidence>
<evidence type="ECO:0000256" key="3">
    <source>
        <dbReference type="ARBA" id="ARBA00004123"/>
    </source>
</evidence>
<dbReference type="InterPro" id="IPR052230">
    <property type="entry name" value="DNA_polymerase_eta"/>
</dbReference>
<evidence type="ECO:0000256" key="6">
    <source>
        <dbReference type="ARBA" id="ARBA00022679"/>
    </source>
</evidence>
<dbReference type="GO" id="GO:0003887">
    <property type="term" value="F:DNA-directed DNA polymerase activity"/>
    <property type="evidence" value="ECO:0000318"/>
    <property type="project" value="GO_Central"/>
</dbReference>
<dbReference type="Gene3D" id="3.30.1490.100">
    <property type="entry name" value="DNA polymerase, Y-family, little finger domain"/>
    <property type="match status" value="1"/>
</dbReference>
<dbReference type="GO" id="GO:0046872">
    <property type="term" value="F:metal ion binding"/>
    <property type="evidence" value="ECO:0007669"/>
    <property type="project" value="UniProtKB-KW"/>
</dbReference>
<dbReference type="STRING" id="3218.A0A2K1JJV7"/>
<reference evidence="17 19" key="1">
    <citation type="journal article" date="2008" name="Science">
        <title>The Physcomitrella genome reveals evolutionary insights into the conquest of land by plants.</title>
        <authorList>
            <person name="Rensing S."/>
            <person name="Lang D."/>
            <person name="Zimmer A."/>
            <person name="Terry A."/>
            <person name="Salamov A."/>
            <person name="Shapiro H."/>
            <person name="Nishiyama T."/>
            <person name="Perroud P.-F."/>
            <person name="Lindquist E."/>
            <person name="Kamisugi Y."/>
            <person name="Tanahashi T."/>
            <person name="Sakakibara K."/>
            <person name="Fujita T."/>
            <person name="Oishi K."/>
            <person name="Shin-I T."/>
            <person name="Kuroki Y."/>
            <person name="Toyoda A."/>
            <person name="Suzuki Y."/>
            <person name="Hashimoto A."/>
            <person name="Yamaguchi K."/>
            <person name="Sugano A."/>
            <person name="Kohara Y."/>
            <person name="Fujiyama A."/>
            <person name="Anterola A."/>
            <person name="Aoki S."/>
            <person name="Ashton N."/>
            <person name="Barbazuk W.B."/>
            <person name="Barker E."/>
            <person name="Bennetzen J."/>
            <person name="Bezanilla M."/>
            <person name="Blankenship R."/>
            <person name="Cho S.H."/>
            <person name="Dutcher S."/>
            <person name="Estelle M."/>
            <person name="Fawcett J.A."/>
            <person name="Gundlach H."/>
            <person name="Hanada K."/>
            <person name="Heyl A."/>
            <person name="Hicks K.A."/>
            <person name="Hugh J."/>
            <person name="Lohr M."/>
            <person name="Mayer K."/>
            <person name="Melkozernov A."/>
            <person name="Murata T."/>
            <person name="Nelson D."/>
            <person name="Pils B."/>
            <person name="Prigge M."/>
            <person name="Reiss B."/>
            <person name="Renner T."/>
            <person name="Rombauts S."/>
            <person name="Rushton P."/>
            <person name="Sanderfoot A."/>
            <person name="Schween G."/>
            <person name="Shiu S.-H."/>
            <person name="Stueber K."/>
            <person name="Theodoulou F.L."/>
            <person name="Tu H."/>
            <person name="Van de Peer Y."/>
            <person name="Verrier P.J."/>
            <person name="Waters E."/>
            <person name="Wood A."/>
            <person name="Yang L."/>
            <person name="Cove D."/>
            <person name="Cuming A."/>
            <person name="Hasebe M."/>
            <person name="Lucas S."/>
            <person name="Mishler D.B."/>
            <person name="Reski R."/>
            <person name="Grigoriev I."/>
            <person name="Quatrano R.S."/>
            <person name="Boore J.L."/>
        </authorList>
    </citation>
    <scope>NUCLEOTIDE SEQUENCE [LARGE SCALE GENOMIC DNA]</scope>
    <source>
        <strain evidence="18 19">cv. Gransden 2004</strain>
    </source>
</reference>
<evidence type="ECO:0000256" key="1">
    <source>
        <dbReference type="ARBA" id="ARBA00001936"/>
    </source>
</evidence>
<dbReference type="PANTHER" id="PTHR45873">
    <property type="entry name" value="DNA POLYMERASE ETA"/>
    <property type="match status" value="1"/>
</dbReference>
<dbReference type="KEGG" id="ppp:112290989"/>
<dbReference type="GO" id="GO:0042276">
    <property type="term" value="P:error-prone translesion synthesis"/>
    <property type="evidence" value="ECO:0000318"/>
    <property type="project" value="GO_Central"/>
</dbReference>
<dbReference type="Proteomes" id="UP000006727">
    <property type="component" value="Chromosome 14"/>
</dbReference>
<dbReference type="FunFam" id="1.10.150.20:FF:000014">
    <property type="entry name" value="Polymerase (DNA directed), eta"/>
    <property type="match status" value="1"/>
</dbReference>
<dbReference type="Gene3D" id="3.30.70.270">
    <property type="match status" value="1"/>
</dbReference>
<dbReference type="EnsemblPlants" id="Pp3c14_23660V3.2">
    <property type="protein sequence ID" value="Pp3c14_23660V3.2"/>
    <property type="gene ID" value="Pp3c14_23660"/>
</dbReference>
<dbReference type="InterPro" id="IPR036775">
    <property type="entry name" value="DNA_pol_Y-fam_lit_finger_sf"/>
</dbReference>
<keyword evidence="7" id="KW-0548">Nucleotidyltransferase</keyword>
<comment type="similarity">
    <text evidence="4">Belongs to the DNA polymerase type-Y family.</text>
</comment>
<gene>
    <name evidence="18" type="primary">LOC112290989</name>
    <name evidence="17" type="ORF">PHYPA_018949</name>
</gene>
<evidence type="ECO:0000313" key="17">
    <source>
        <dbReference type="EMBL" id="PNR41546.1"/>
    </source>
</evidence>
<dbReference type="GeneID" id="112290989"/>
<feature type="domain" description="UmuC" evidence="16">
    <location>
        <begin position="10"/>
        <end position="256"/>
    </location>
</feature>
<name>A0A2K1JJV7_PHYPA</name>